<name>A0AAE1M3X0_9HYPO</name>
<evidence type="ECO:0000256" key="1">
    <source>
        <dbReference type="SAM" id="SignalP"/>
    </source>
</evidence>
<feature type="chain" id="PRO_5041970829" evidence="1">
    <location>
        <begin position="20"/>
        <end position="445"/>
    </location>
</feature>
<protein>
    <submittedName>
        <fullName evidence="2">Uncharacterized protein</fullName>
    </submittedName>
</protein>
<accession>A0AAE1M3X0</accession>
<comment type="caution">
    <text evidence="2">The sequence shown here is derived from an EMBL/GenBank/DDBJ whole genome shotgun (WGS) entry which is preliminary data.</text>
</comment>
<keyword evidence="1" id="KW-0732">Signal</keyword>
<dbReference type="Proteomes" id="UP001273209">
    <property type="component" value="Unassembled WGS sequence"/>
</dbReference>
<dbReference type="Gene3D" id="3.20.20.80">
    <property type="entry name" value="Glycosidases"/>
    <property type="match status" value="1"/>
</dbReference>
<proteinExistence type="predicted"/>
<organism evidence="2 3">
    <name type="scientific">Trichoderma aggressivum f. europaeum</name>
    <dbReference type="NCBI Taxonomy" id="173218"/>
    <lineage>
        <taxon>Eukaryota</taxon>
        <taxon>Fungi</taxon>
        <taxon>Dikarya</taxon>
        <taxon>Ascomycota</taxon>
        <taxon>Pezizomycotina</taxon>
        <taxon>Sordariomycetes</taxon>
        <taxon>Hypocreomycetidae</taxon>
        <taxon>Hypocreales</taxon>
        <taxon>Hypocreaceae</taxon>
        <taxon>Trichoderma</taxon>
    </lineage>
</organism>
<gene>
    <name evidence="2" type="ORF">Triagg1_6329</name>
</gene>
<sequence>MRATLSGLLLAAAASTAVAHGHEGHAKVHQEYARAAAVDTSTLKGKWLYGYQGWFRKPASGVNSHWSAQGGTPGPGNVEFEFVPDVSQYPANCLFTSTLTAPNGQPVQLYDNTCQGVVDLHFKWMQQYGIDGIIVQRFLSHLTDASFITVSHRPQIYRQETPATTNTLTNSQILNQVEAAAVKYGRGFIVEYDASGGNSATGSVAAQILADYNAKIKPYTTSPAYIHHNGKPAVMVFGVGFPTVAINVTDGANIATQLKNAGAYVGYGVPGNFGTDVRANTGFAAAYKAANLISPWTVGGYSNGGYLKGYHTTTQIPDSQTLQSLGIDHAPLIWPGTSAYHLNGVNTPANFDYFPRFNGSFYSMQADAITSLAAKPLFAFNAMFDEVNEGEPHHMQHLHAYIFNQLTHNLPTNEKFVGYDNTFTDTAFYLELGGQKAAAFAAAVK</sequence>
<evidence type="ECO:0000313" key="2">
    <source>
        <dbReference type="EMBL" id="KAK4070962.1"/>
    </source>
</evidence>
<dbReference type="GeneID" id="87920846"/>
<evidence type="ECO:0000313" key="3">
    <source>
        <dbReference type="Proteomes" id="UP001273209"/>
    </source>
</evidence>
<feature type="signal peptide" evidence="1">
    <location>
        <begin position="1"/>
        <end position="19"/>
    </location>
</feature>
<keyword evidence="3" id="KW-1185">Reference proteome</keyword>
<dbReference type="EMBL" id="JAWRVG010000025">
    <property type="protein sequence ID" value="KAK4070962.1"/>
    <property type="molecule type" value="Genomic_DNA"/>
</dbReference>
<dbReference type="AlphaFoldDB" id="A0AAE1M3X0"/>
<reference evidence="2" key="1">
    <citation type="submission" date="2023-11" db="EMBL/GenBank/DDBJ databases">
        <title>The genome sequences of three competitors of mushroom-forming fungi.</title>
        <authorList>
            <person name="Beijen E."/>
            <person name="Ohm R.A."/>
        </authorList>
    </citation>
    <scope>NUCLEOTIDE SEQUENCE</scope>
    <source>
        <strain evidence="2">CBS 100526</strain>
    </source>
</reference>
<dbReference type="RefSeq" id="XP_062754582.1">
    <property type="nucleotide sequence ID" value="XM_062900942.1"/>
</dbReference>
<dbReference type="CDD" id="cd11576">
    <property type="entry name" value="GH99_GH71_like_2"/>
    <property type="match status" value="1"/>
</dbReference>